<dbReference type="InterPro" id="IPR007822">
    <property type="entry name" value="LANC-like"/>
</dbReference>
<feature type="domain" description="Lantibiotic biosynthesis protein dehydration" evidence="1">
    <location>
        <begin position="220"/>
        <end position="601"/>
    </location>
</feature>
<evidence type="ECO:0000313" key="2">
    <source>
        <dbReference type="EMBL" id="SDE49131.1"/>
    </source>
</evidence>
<dbReference type="PRINTS" id="PR01950">
    <property type="entry name" value="LANCSUPER"/>
</dbReference>
<dbReference type="Pfam" id="PF05147">
    <property type="entry name" value="LANC_like"/>
    <property type="match status" value="1"/>
</dbReference>
<dbReference type="Proteomes" id="UP000198949">
    <property type="component" value="Unassembled WGS sequence"/>
</dbReference>
<dbReference type="RefSeq" id="WP_218125514.1">
    <property type="nucleotide sequence ID" value="NZ_FNAD01000024.1"/>
</dbReference>
<dbReference type="EMBL" id="FNAD01000024">
    <property type="protein sequence ID" value="SDE49131.1"/>
    <property type="molecule type" value="Genomic_DNA"/>
</dbReference>
<organism evidence="2 3">
    <name type="scientific">Glycomyces harbinensis</name>
    <dbReference type="NCBI Taxonomy" id="58114"/>
    <lineage>
        <taxon>Bacteria</taxon>
        <taxon>Bacillati</taxon>
        <taxon>Actinomycetota</taxon>
        <taxon>Actinomycetes</taxon>
        <taxon>Glycomycetales</taxon>
        <taxon>Glycomycetaceae</taxon>
        <taxon>Glycomyces</taxon>
    </lineage>
</organism>
<dbReference type="Gene3D" id="1.50.10.10">
    <property type="match status" value="1"/>
</dbReference>
<dbReference type="InterPro" id="IPR025410">
    <property type="entry name" value="Lant_dehyd"/>
</dbReference>
<dbReference type="GO" id="GO:0005975">
    <property type="term" value="P:carbohydrate metabolic process"/>
    <property type="evidence" value="ECO:0007669"/>
    <property type="project" value="InterPro"/>
</dbReference>
<dbReference type="AlphaFoldDB" id="A0A1G7DC48"/>
<dbReference type="InterPro" id="IPR012341">
    <property type="entry name" value="6hp_glycosidase-like_sf"/>
</dbReference>
<dbReference type="Pfam" id="PF13575">
    <property type="entry name" value="DUF4135"/>
    <property type="match status" value="1"/>
</dbReference>
<dbReference type="SUPFAM" id="SSF158745">
    <property type="entry name" value="LanC-like"/>
    <property type="match status" value="1"/>
</dbReference>
<dbReference type="GO" id="GO:0031179">
    <property type="term" value="P:peptide modification"/>
    <property type="evidence" value="ECO:0007669"/>
    <property type="project" value="InterPro"/>
</dbReference>
<dbReference type="PIRSF" id="PIRSF037228">
    <property type="entry name" value="Lant_mod_RumM"/>
    <property type="match status" value="1"/>
</dbReference>
<reference evidence="3" key="1">
    <citation type="submission" date="2016-10" db="EMBL/GenBank/DDBJ databases">
        <authorList>
            <person name="Varghese N."/>
            <person name="Submissions S."/>
        </authorList>
    </citation>
    <scope>NUCLEOTIDE SEQUENCE [LARGE SCALE GENOMIC DNA]</scope>
    <source>
        <strain evidence="3">CGMCC 4.3516</strain>
    </source>
</reference>
<dbReference type="SMART" id="SM01260">
    <property type="entry name" value="LANC_like"/>
    <property type="match status" value="1"/>
</dbReference>
<evidence type="ECO:0000313" key="3">
    <source>
        <dbReference type="Proteomes" id="UP000198949"/>
    </source>
</evidence>
<dbReference type="NCBIfam" id="TIGR03897">
    <property type="entry name" value="lanti_2_LanM"/>
    <property type="match status" value="1"/>
</dbReference>
<dbReference type="InterPro" id="IPR017146">
    <property type="entry name" value="Lanti_2_LanM"/>
</dbReference>
<proteinExistence type="predicted"/>
<accession>A0A1G7DC48</accession>
<evidence type="ECO:0000259" key="1">
    <source>
        <dbReference type="Pfam" id="PF13575"/>
    </source>
</evidence>
<name>A0A1G7DC48_9ACTN</name>
<sequence>MNNATPAGASSAPELPWHLSSTLSERLSWNSEPGTTDLERGARRLEMWSELKCFNETDRDLSDWLAVRDLTAEGFTALLGETEPSLRERRGEEPEWHRTFVQWWEATRREHLHRFRGDLQLLEWARPLLEGALEELAVELNARSEGQTDPVLKDPQILERMLDTVPMQHLLTLMQRALVLELNVFRVEGRLTGEDPGQRFQDFCRQLSTDEVALPLWREYCVLARLVVTQLRFWIDTQLELFTALADDIELIRSEIPGMADAGRLESISIGEGDRHRNGRSVGILRFDQGTVVYKPRNLGMDVAYNGLIDWINAQDPSHDLRSVATLHRGEHGWAQFLESDQAVGAAGAERFAWRTGALAAVLYALHATDFHFENVMASGEYPVLVDLETLLHSDKTDAVAKVEGTTDISAIALADSVHSTGILPNPIIMRDDDGVHALDMSGAVGKGGQQTPMAVPIWENGDTDSMRLVKQHAAMDDAEHNQAVDEDGNHVDIAHHRASVVAGFAEIYSLFQDHAEALVAPGGPMAAFERLHTRHIARATHIYGTVLLESTHPDFLRDGLDRDRSLSRLHLGHESRTERVVMIESEIAELTVGDVPVFTIDTSTGVLYGSTPPRPLGQRERPITDVTNRIRDMGDDDRLRQQWIVDAALAATTMIGKEARWPNWSQPVPSDPVGSGDLEEQSLAIAKRIQSLLIRGEDTMGWLGLDLVDETHWILTPAPIGFYNGIGGITHALDAVASVTGDLTLAEDVERLYDYVVRRMQILLDTNEDPGAPPPSIDLIPVGGFNEVAGSIYVLSHAAHRHGRQDWLEPALRLMPLLDRLVDQDTNLDIISGCAGLMLVMESLEAVAPGQGALDLAHRAARRLLATRKEFAEGWGWVSPMNDGAALNGYSHGAAGVAAAFARLNALSPNERYREAIARALAFENSTIDAESELWTDLRPANPGGRTVMNAWCHGAPGIGLARHMILGTEGHGVDRAVLRSDRERASRILYRAGWDSDPITGTGNHSICHGDVGNLLMLDTIATNPDVREQLPYLWKAVLTDGAENGWLCGVPHGVETPGLMTGLAGIAWGLARKASPTTVGDLLQLDAPRGGVRHGGN</sequence>
<dbReference type="STRING" id="58114.SAMN05216270_12416"/>
<gene>
    <name evidence="2" type="ORF">SAMN05216270_12416</name>
</gene>
<protein>
    <submittedName>
        <fullName evidence="2">Type 2 lantibiotic biosynthesis protein LanM</fullName>
    </submittedName>
</protein>
<keyword evidence="3" id="KW-1185">Reference proteome</keyword>
<dbReference type="CDD" id="cd04792">
    <property type="entry name" value="LanM-like"/>
    <property type="match status" value="1"/>
</dbReference>